<name>A0ABS8TBK1_DATST</name>
<proteinExistence type="predicted"/>
<keyword evidence="1" id="KW-0863">Zinc-finger</keyword>
<dbReference type="EMBL" id="JACEIK010001375">
    <property type="protein sequence ID" value="MCD7468815.1"/>
    <property type="molecule type" value="Genomic_DNA"/>
</dbReference>
<sequence length="59" mass="7018">MARLVLQESKDLSRRYQWLWNGQNGCEIDEGSYMFIVDLGRQTCTCILWQLRGIPCWHV</sequence>
<comment type="caution">
    <text evidence="3">The sequence shown here is derived from an EMBL/GenBank/DDBJ whole genome shotgun (WGS) entry which is preliminary data.</text>
</comment>
<keyword evidence="1" id="KW-0862">Zinc</keyword>
<organism evidence="3 4">
    <name type="scientific">Datura stramonium</name>
    <name type="common">Jimsonweed</name>
    <name type="synonym">Common thornapple</name>
    <dbReference type="NCBI Taxonomy" id="4076"/>
    <lineage>
        <taxon>Eukaryota</taxon>
        <taxon>Viridiplantae</taxon>
        <taxon>Streptophyta</taxon>
        <taxon>Embryophyta</taxon>
        <taxon>Tracheophyta</taxon>
        <taxon>Spermatophyta</taxon>
        <taxon>Magnoliopsida</taxon>
        <taxon>eudicotyledons</taxon>
        <taxon>Gunneridae</taxon>
        <taxon>Pentapetalae</taxon>
        <taxon>asterids</taxon>
        <taxon>lamiids</taxon>
        <taxon>Solanales</taxon>
        <taxon>Solanaceae</taxon>
        <taxon>Solanoideae</taxon>
        <taxon>Datureae</taxon>
        <taxon>Datura</taxon>
    </lineage>
</organism>
<keyword evidence="4" id="KW-1185">Reference proteome</keyword>
<feature type="non-terminal residue" evidence="3">
    <location>
        <position position="59"/>
    </location>
</feature>
<protein>
    <recommendedName>
        <fullName evidence="2">SWIM-type domain-containing protein</fullName>
    </recommendedName>
</protein>
<reference evidence="3 4" key="1">
    <citation type="journal article" date="2021" name="BMC Genomics">
        <title>Datura genome reveals duplications of psychoactive alkaloid biosynthetic genes and high mutation rate following tissue culture.</title>
        <authorList>
            <person name="Rajewski A."/>
            <person name="Carter-House D."/>
            <person name="Stajich J."/>
            <person name="Litt A."/>
        </authorList>
    </citation>
    <scope>NUCLEOTIDE SEQUENCE [LARGE SCALE GENOMIC DNA]</scope>
    <source>
        <strain evidence="3">AR-01</strain>
    </source>
</reference>
<dbReference type="Proteomes" id="UP000823775">
    <property type="component" value="Unassembled WGS sequence"/>
</dbReference>
<accession>A0ABS8TBK1</accession>
<gene>
    <name evidence="3" type="ORF">HAX54_007308</name>
</gene>
<dbReference type="PROSITE" id="PS50966">
    <property type="entry name" value="ZF_SWIM"/>
    <property type="match status" value="1"/>
</dbReference>
<evidence type="ECO:0000313" key="4">
    <source>
        <dbReference type="Proteomes" id="UP000823775"/>
    </source>
</evidence>
<evidence type="ECO:0000313" key="3">
    <source>
        <dbReference type="EMBL" id="MCD7468815.1"/>
    </source>
</evidence>
<keyword evidence="1" id="KW-0479">Metal-binding</keyword>
<dbReference type="InterPro" id="IPR007527">
    <property type="entry name" value="Znf_SWIM"/>
</dbReference>
<dbReference type="Pfam" id="PF04434">
    <property type="entry name" value="SWIM"/>
    <property type="match status" value="1"/>
</dbReference>
<evidence type="ECO:0000259" key="2">
    <source>
        <dbReference type="PROSITE" id="PS50966"/>
    </source>
</evidence>
<evidence type="ECO:0000256" key="1">
    <source>
        <dbReference type="PROSITE-ProRule" id="PRU00325"/>
    </source>
</evidence>
<feature type="domain" description="SWIM-type" evidence="2">
    <location>
        <begin position="35"/>
        <end position="59"/>
    </location>
</feature>